<dbReference type="InterPro" id="IPR050351">
    <property type="entry name" value="BphY/WalK/GraS-like"/>
</dbReference>
<dbReference type="SMART" id="SM00388">
    <property type="entry name" value="HisKA"/>
    <property type="match status" value="1"/>
</dbReference>
<comment type="catalytic activity">
    <reaction evidence="1">
        <text>ATP + protein L-histidine = ADP + protein N-phospho-L-histidine.</text>
        <dbReference type="EC" id="2.7.13.3"/>
    </reaction>
</comment>
<dbReference type="CDD" id="cd00082">
    <property type="entry name" value="HisKA"/>
    <property type="match status" value="1"/>
</dbReference>
<evidence type="ECO:0000256" key="4">
    <source>
        <dbReference type="ARBA" id="ARBA00022553"/>
    </source>
</evidence>
<dbReference type="SUPFAM" id="SSF55874">
    <property type="entry name" value="ATPase domain of HSP90 chaperone/DNA topoisomerase II/histidine kinase"/>
    <property type="match status" value="1"/>
</dbReference>
<evidence type="ECO:0000256" key="5">
    <source>
        <dbReference type="ARBA" id="ARBA00022679"/>
    </source>
</evidence>
<keyword evidence="5 10" id="KW-0808">Transferase</keyword>
<reference evidence="10 11" key="1">
    <citation type="submission" date="2015-09" db="EMBL/GenBank/DDBJ databases">
        <authorList>
            <consortium name="Pathogen Informatics"/>
        </authorList>
    </citation>
    <scope>NUCLEOTIDE SEQUENCE [LARGE SCALE GENOMIC DNA]</scope>
    <source>
        <strain evidence="10 11">2789STDY5834966</strain>
    </source>
</reference>
<protein>
    <recommendedName>
        <fullName evidence="3">histidine kinase</fullName>
        <ecNumber evidence="3">2.7.13.3</ecNumber>
    </recommendedName>
</protein>
<dbReference type="PANTHER" id="PTHR45453:SF1">
    <property type="entry name" value="PHOSPHATE REGULON SENSOR PROTEIN PHOR"/>
    <property type="match status" value="1"/>
</dbReference>
<dbReference type="PANTHER" id="PTHR45453">
    <property type="entry name" value="PHOSPHATE REGULON SENSOR PROTEIN PHOR"/>
    <property type="match status" value="1"/>
</dbReference>
<keyword evidence="8" id="KW-0472">Membrane</keyword>
<feature type="transmembrane region" description="Helical" evidence="8">
    <location>
        <begin position="102"/>
        <end position="120"/>
    </location>
</feature>
<comment type="subcellular location">
    <subcellularLocation>
        <location evidence="2">Membrane</location>
    </subcellularLocation>
</comment>
<evidence type="ECO:0000256" key="2">
    <source>
        <dbReference type="ARBA" id="ARBA00004370"/>
    </source>
</evidence>
<dbReference type="AlphaFoldDB" id="A0A173UXA4"/>
<feature type="transmembrane region" description="Helical" evidence="8">
    <location>
        <begin position="12"/>
        <end position="35"/>
    </location>
</feature>
<dbReference type="SUPFAM" id="SSF47384">
    <property type="entry name" value="Homodimeric domain of signal transducing histidine kinase"/>
    <property type="match status" value="1"/>
</dbReference>
<keyword evidence="8" id="KW-0812">Transmembrane</keyword>
<evidence type="ECO:0000259" key="9">
    <source>
        <dbReference type="PROSITE" id="PS50109"/>
    </source>
</evidence>
<evidence type="ECO:0000256" key="7">
    <source>
        <dbReference type="ARBA" id="ARBA00023012"/>
    </source>
</evidence>
<organism evidence="10 11">
    <name type="scientific">Anaerobutyricum hallii</name>
    <dbReference type="NCBI Taxonomy" id="39488"/>
    <lineage>
        <taxon>Bacteria</taxon>
        <taxon>Bacillati</taxon>
        <taxon>Bacillota</taxon>
        <taxon>Clostridia</taxon>
        <taxon>Lachnospirales</taxon>
        <taxon>Lachnospiraceae</taxon>
        <taxon>Anaerobutyricum</taxon>
    </lineage>
</organism>
<proteinExistence type="predicted"/>
<dbReference type="InterPro" id="IPR003661">
    <property type="entry name" value="HisK_dim/P_dom"/>
</dbReference>
<evidence type="ECO:0000313" key="10">
    <source>
        <dbReference type="EMBL" id="CUN18675.1"/>
    </source>
</evidence>
<evidence type="ECO:0000256" key="1">
    <source>
        <dbReference type="ARBA" id="ARBA00000085"/>
    </source>
</evidence>
<keyword evidence="6" id="KW-0418">Kinase</keyword>
<dbReference type="GO" id="GO:0005886">
    <property type="term" value="C:plasma membrane"/>
    <property type="evidence" value="ECO:0007669"/>
    <property type="project" value="TreeGrafter"/>
</dbReference>
<dbReference type="InterPro" id="IPR005467">
    <property type="entry name" value="His_kinase_dom"/>
</dbReference>
<dbReference type="GO" id="GO:0004721">
    <property type="term" value="F:phosphoprotein phosphatase activity"/>
    <property type="evidence" value="ECO:0007669"/>
    <property type="project" value="TreeGrafter"/>
</dbReference>
<dbReference type="InterPro" id="IPR004358">
    <property type="entry name" value="Sig_transdc_His_kin-like_C"/>
</dbReference>
<evidence type="ECO:0000256" key="6">
    <source>
        <dbReference type="ARBA" id="ARBA00022777"/>
    </source>
</evidence>
<keyword evidence="7" id="KW-0902">Two-component regulatory system</keyword>
<evidence type="ECO:0000256" key="3">
    <source>
        <dbReference type="ARBA" id="ARBA00012438"/>
    </source>
</evidence>
<keyword evidence="8" id="KW-1133">Transmembrane helix</keyword>
<dbReference type="GO" id="GO:0000155">
    <property type="term" value="F:phosphorelay sensor kinase activity"/>
    <property type="evidence" value="ECO:0007669"/>
    <property type="project" value="InterPro"/>
</dbReference>
<sequence length="401" mass="47053">MSKREKYYGKEGFWIISVFGIMCIIFMTIYTMFIFKEVARQNMIFFGTVEKAMDYRTSANLVNLIFSSQNKSDLYYNGIQLMKKAGYENSYATLIFLPYQKLMIFNIYSAIIMIFTLIILGKTQKKQSQKEEFQIILYLKKHVPIKKNLHFFSENFLESIEKIRKDIDKQQQIHIEDNEKIMHYMEDVSHQLKTPLSVMRMICEKIEMRYSKFSVEMGKCLGQIDYMTDTIRDLINLGKFDCKKFQMKFEEISAEILVETVVNDIEILAEPKNIEISVQGKLKIKWLCDPFWMQEVLKNILKNCIEHSPNGKIEIFYGREKNLNKIIIRDNGQGFMFGRENKIFERYFLGDRTKEGSSGLGLSIAQQVIKQHFGTITASNRECGGAEFLILFPQMDATTIY</sequence>
<accession>A0A173UXA4</accession>
<evidence type="ECO:0000256" key="8">
    <source>
        <dbReference type="SAM" id="Phobius"/>
    </source>
</evidence>
<dbReference type="OrthoDB" id="9806130at2"/>
<feature type="domain" description="Histidine kinase" evidence="9">
    <location>
        <begin position="187"/>
        <end position="396"/>
    </location>
</feature>
<dbReference type="GO" id="GO:0016036">
    <property type="term" value="P:cellular response to phosphate starvation"/>
    <property type="evidence" value="ECO:0007669"/>
    <property type="project" value="TreeGrafter"/>
</dbReference>
<dbReference type="InterPro" id="IPR036890">
    <property type="entry name" value="HATPase_C_sf"/>
</dbReference>
<dbReference type="Proteomes" id="UP000095390">
    <property type="component" value="Unassembled WGS sequence"/>
</dbReference>
<keyword evidence="4" id="KW-0597">Phosphoprotein</keyword>
<dbReference type="Gene3D" id="1.10.287.130">
    <property type="match status" value="1"/>
</dbReference>
<evidence type="ECO:0000313" key="11">
    <source>
        <dbReference type="Proteomes" id="UP000095390"/>
    </source>
</evidence>
<dbReference type="EMBL" id="CYYC01000048">
    <property type="protein sequence ID" value="CUN18675.1"/>
    <property type="molecule type" value="Genomic_DNA"/>
</dbReference>
<dbReference type="InterPro" id="IPR003594">
    <property type="entry name" value="HATPase_dom"/>
</dbReference>
<gene>
    <name evidence="10" type="primary">sphS</name>
    <name evidence="10" type="ORF">ERS852578_02747</name>
</gene>
<dbReference type="EC" id="2.7.13.3" evidence="3"/>
<dbReference type="SMART" id="SM00387">
    <property type="entry name" value="HATPase_c"/>
    <property type="match status" value="1"/>
</dbReference>
<dbReference type="RefSeq" id="WP_055183307.1">
    <property type="nucleotide sequence ID" value="NZ_CYYC01000048.1"/>
</dbReference>
<dbReference type="InterPro" id="IPR036097">
    <property type="entry name" value="HisK_dim/P_sf"/>
</dbReference>
<dbReference type="CDD" id="cd00075">
    <property type="entry name" value="HATPase"/>
    <property type="match status" value="1"/>
</dbReference>
<dbReference type="Gene3D" id="3.30.565.10">
    <property type="entry name" value="Histidine kinase-like ATPase, C-terminal domain"/>
    <property type="match status" value="1"/>
</dbReference>
<dbReference type="PRINTS" id="PR00344">
    <property type="entry name" value="BCTRLSENSOR"/>
</dbReference>
<dbReference type="Pfam" id="PF02518">
    <property type="entry name" value="HATPase_c"/>
    <property type="match status" value="1"/>
</dbReference>
<dbReference type="PROSITE" id="PS50109">
    <property type="entry name" value="HIS_KIN"/>
    <property type="match status" value="1"/>
</dbReference>
<name>A0A173UXA4_9FIRM</name>